<dbReference type="CDD" id="cd00009">
    <property type="entry name" value="AAA"/>
    <property type="match status" value="1"/>
</dbReference>
<feature type="domain" description="AAA+ ATPase" evidence="3">
    <location>
        <begin position="202"/>
        <end position="387"/>
    </location>
</feature>
<dbReference type="AlphaFoldDB" id="A0A4S1CGW8"/>
<dbReference type="RefSeq" id="WP_135869798.1">
    <property type="nucleotide sequence ID" value="NZ_SRSC01000002.1"/>
</dbReference>
<evidence type="ECO:0000256" key="1">
    <source>
        <dbReference type="ARBA" id="ARBA00022741"/>
    </source>
</evidence>
<dbReference type="SUPFAM" id="SSF52540">
    <property type="entry name" value="P-loop containing nucleoside triphosphate hydrolases"/>
    <property type="match status" value="1"/>
</dbReference>
<evidence type="ECO:0000313" key="5">
    <source>
        <dbReference type="Proteomes" id="UP000306416"/>
    </source>
</evidence>
<dbReference type="Proteomes" id="UP000306416">
    <property type="component" value="Unassembled WGS sequence"/>
</dbReference>
<dbReference type="EMBL" id="SRSC01000002">
    <property type="protein sequence ID" value="TGU72316.1"/>
    <property type="molecule type" value="Genomic_DNA"/>
</dbReference>
<proteinExistence type="predicted"/>
<evidence type="ECO:0000313" key="4">
    <source>
        <dbReference type="EMBL" id="TGU72316.1"/>
    </source>
</evidence>
<dbReference type="InterPro" id="IPR003593">
    <property type="entry name" value="AAA+_ATPase"/>
</dbReference>
<sequence length="469" mass="53025">MLVLGEKLLKENVITKAQLDAGVERQRHYGGRLGQNLIALGFVTERDIKKLYQKDPPPPRTVEDTGLDLSFIADLITKHILFMGEFRMADVVERVKLPLSVVGAVLEVLKRERLVEIKGATSYASASYTFKITELGQKRSSELMELCRYAGPAPVSIEDYRNMVELQTIRSVAINDASLRQGFSHLVCSEDLFKRLGPAVTSGKTVFIYGPPGNGKTAIAEAIGHVPEDLVYVPYAIDIGGQIITVYDPVNHMPVVPVLPQESVDQRWVLVRRPVVMVGGELTMRMLDLDFNVISKYYEASLQLKANNGIFILDDFGRQQVEPRQILNRWIVPLDRNIDFMTLHTGMKFVVPFDMLVLFATNLDPNSLLDEAFLRRIRYKVAIDRPTKEQFQLIFKMVCQGADVPYDQAVFDYLMNDCYPRYGAVPNACHPRDLIEQIVVESRYNSVPARLTRENIDMACANYFVRGDS</sequence>
<accession>A0A4S1CGW8</accession>
<dbReference type="SUPFAM" id="SSF160246">
    <property type="entry name" value="EspE N-terminal domain-like"/>
    <property type="match status" value="1"/>
</dbReference>
<keyword evidence="5" id="KW-1185">Reference proteome</keyword>
<keyword evidence="1" id="KW-0547">Nucleotide-binding</keyword>
<gene>
    <name evidence="4" type="ORF">E4633_08360</name>
</gene>
<evidence type="ECO:0000256" key="2">
    <source>
        <dbReference type="ARBA" id="ARBA00022840"/>
    </source>
</evidence>
<evidence type="ECO:0000259" key="3">
    <source>
        <dbReference type="SMART" id="SM00382"/>
    </source>
</evidence>
<comment type="caution">
    <text evidence="4">The sequence shown here is derived from an EMBL/GenBank/DDBJ whole genome shotgun (WGS) entry which is preliminary data.</text>
</comment>
<protein>
    <submittedName>
        <fullName evidence="4">ATPase</fullName>
    </submittedName>
</protein>
<keyword evidence="2" id="KW-0067">ATP-binding</keyword>
<dbReference type="SMART" id="SM00382">
    <property type="entry name" value="AAA"/>
    <property type="match status" value="1"/>
</dbReference>
<reference evidence="4 5" key="1">
    <citation type="submission" date="2019-04" db="EMBL/GenBank/DDBJ databases">
        <title>Geobacter oryzae sp. nov., ferric-reducing bacteria isolated from paddy soil.</title>
        <authorList>
            <person name="Xu Z."/>
            <person name="Masuda Y."/>
            <person name="Itoh H."/>
            <person name="Senoo K."/>
        </authorList>
    </citation>
    <scope>NUCLEOTIDE SEQUENCE [LARGE SCALE GENOMIC DNA]</scope>
    <source>
        <strain evidence="4 5">Red111</strain>
    </source>
</reference>
<dbReference type="GO" id="GO:0005524">
    <property type="term" value="F:ATP binding"/>
    <property type="evidence" value="ECO:0007669"/>
    <property type="project" value="UniProtKB-KW"/>
</dbReference>
<name>A0A4S1CGW8_9BACT</name>
<dbReference type="Gene3D" id="3.40.50.300">
    <property type="entry name" value="P-loop containing nucleotide triphosphate hydrolases"/>
    <property type="match status" value="1"/>
</dbReference>
<organism evidence="4 5">
    <name type="scientific">Geomonas terrae</name>
    <dbReference type="NCBI Taxonomy" id="2562681"/>
    <lineage>
        <taxon>Bacteria</taxon>
        <taxon>Pseudomonadati</taxon>
        <taxon>Thermodesulfobacteriota</taxon>
        <taxon>Desulfuromonadia</taxon>
        <taxon>Geobacterales</taxon>
        <taxon>Geobacteraceae</taxon>
        <taxon>Geomonas</taxon>
    </lineage>
</organism>
<dbReference type="PANTHER" id="PTHR23073">
    <property type="entry name" value="26S PROTEASOME REGULATORY SUBUNIT"/>
    <property type="match status" value="1"/>
</dbReference>
<dbReference type="InterPro" id="IPR027417">
    <property type="entry name" value="P-loop_NTPase"/>
</dbReference>
<dbReference type="InterPro" id="IPR050221">
    <property type="entry name" value="26S_Proteasome_ATPase"/>
</dbReference>
<dbReference type="InterPro" id="IPR037257">
    <property type="entry name" value="T2SS_E_N_sf"/>
</dbReference>